<sequence>MSGKAGVYLSFLQSPSTGVLASDASIHYITTTTSINEPTAILKHIAAQAKQVVKKEEKVLYTIEGDNGCSIETQTTLSFRMGGGAFLPSMDSNMLDEREVTFPLTHIVTFDGDKIQQIRQYWDQSTLLKQVEAIGKTGRNWPIRDGRDQIKAVATSIKAGVASGGSVGKVNNGSRKPNEVVISGHQKRDSVSVTRDPHASLSLFQERDVNESNSTYTGPKYEQARSAKPAPRDLGELFTNEEYANDARSQSPHKEHGTILKAGAGKGYTENRLFDSKEDFEPPKSPERKKTYGQKYDHFAFGDGEDAPQGRTTRPKSNNAQDKSSATFSFEDFSTPPKHIEKNRPDYERHWGAGVDEDDQESPPKRPVVHQPRKDAEPHWELNDDSPAPAKVKSLQRQKGLGLYGDPLHADDRVQKAVSKPTIDNARRGNDFEAHYSLTDESPAGPKKIYKTAGDGMGSRSGGRAWGIGDESDPEVDADVRPSARSRGQRAQARSGAELDF</sequence>
<name>A0A9Q9EGB8_9PEZI</name>
<feature type="compositionally biased region" description="Basic and acidic residues" evidence="1">
    <location>
        <begin position="338"/>
        <end position="351"/>
    </location>
</feature>
<evidence type="ECO:0000256" key="1">
    <source>
        <dbReference type="SAM" id="MobiDB-lite"/>
    </source>
</evidence>
<proteinExistence type="predicted"/>
<feature type="compositionally biased region" description="Basic and acidic residues" evidence="1">
    <location>
        <begin position="425"/>
        <end position="434"/>
    </location>
</feature>
<gene>
    <name evidence="2" type="ORF">Slin15195_G019360</name>
</gene>
<dbReference type="Proteomes" id="UP001056384">
    <property type="component" value="Chromosome 1"/>
</dbReference>
<feature type="region of interest" description="Disordered" evidence="1">
    <location>
        <begin position="245"/>
        <end position="391"/>
    </location>
</feature>
<dbReference type="Gene3D" id="3.10.450.50">
    <property type="match status" value="1"/>
</dbReference>
<feature type="compositionally biased region" description="Basic and acidic residues" evidence="1">
    <location>
        <begin position="272"/>
        <end position="300"/>
    </location>
</feature>
<reference evidence="2" key="1">
    <citation type="submission" date="2022-06" db="EMBL/GenBank/DDBJ databases">
        <title>Complete genome sequences of two strains of the flax pathogen Septoria linicola.</title>
        <authorList>
            <person name="Lapalu N."/>
            <person name="Simon A."/>
            <person name="Demenou B."/>
            <person name="Paumier D."/>
            <person name="Guillot M.-P."/>
            <person name="Gout L."/>
            <person name="Valade R."/>
        </authorList>
    </citation>
    <scope>NUCLEOTIDE SEQUENCE</scope>
    <source>
        <strain evidence="2">SE15195</strain>
    </source>
</reference>
<feature type="compositionally biased region" description="Basic and acidic residues" evidence="1">
    <location>
        <begin position="186"/>
        <end position="198"/>
    </location>
</feature>
<dbReference type="OrthoDB" id="1162399at2759"/>
<dbReference type="SUPFAM" id="SSF54427">
    <property type="entry name" value="NTF2-like"/>
    <property type="match status" value="1"/>
</dbReference>
<dbReference type="EMBL" id="CP099418">
    <property type="protein sequence ID" value="USW48617.1"/>
    <property type="molecule type" value="Genomic_DNA"/>
</dbReference>
<evidence type="ECO:0000313" key="2">
    <source>
        <dbReference type="EMBL" id="USW48617.1"/>
    </source>
</evidence>
<organism evidence="2 3">
    <name type="scientific">Septoria linicola</name>
    <dbReference type="NCBI Taxonomy" id="215465"/>
    <lineage>
        <taxon>Eukaryota</taxon>
        <taxon>Fungi</taxon>
        <taxon>Dikarya</taxon>
        <taxon>Ascomycota</taxon>
        <taxon>Pezizomycotina</taxon>
        <taxon>Dothideomycetes</taxon>
        <taxon>Dothideomycetidae</taxon>
        <taxon>Mycosphaerellales</taxon>
        <taxon>Mycosphaerellaceae</taxon>
        <taxon>Septoria</taxon>
    </lineage>
</organism>
<accession>A0A9Q9EGB8</accession>
<evidence type="ECO:0000313" key="3">
    <source>
        <dbReference type="Proteomes" id="UP001056384"/>
    </source>
</evidence>
<feature type="region of interest" description="Disordered" evidence="1">
    <location>
        <begin position="419"/>
        <end position="501"/>
    </location>
</feature>
<dbReference type="InterPro" id="IPR032710">
    <property type="entry name" value="NTF2-like_dom_sf"/>
</dbReference>
<feature type="compositionally biased region" description="Basic and acidic residues" evidence="1">
    <location>
        <begin position="222"/>
        <end position="232"/>
    </location>
</feature>
<keyword evidence="3" id="KW-1185">Reference proteome</keyword>
<protein>
    <submittedName>
        <fullName evidence="2">NTF2-like domain superfamily protein</fullName>
    </submittedName>
</protein>
<feature type="region of interest" description="Disordered" evidence="1">
    <location>
        <begin position="168"/>
        <end position="232"/>
    </location>
</feature>
<dbReference type="AlphaFoldDB" id="A0A9Q9EGB8"/>
<feature type="compositionally biased region" description="Basic and acidic residues" evidence="1">
    <location>
        <begin position="372"/>
        <end position="382"/>
    </location>
</feature>
<feature type="compositionally biased region" description="Polar residues" evidence="1">
    <location>
        <begin position="310"/>
        <end position="328"/>
    </location>
</feature>
<feature type="compositionally biased region" description="Low complexity" evidence="1">
    <location>
        <begin position="483"/>
        <end position="501"/>
    </location>
</feature>
<feature type="compositionally biased region" description="Gly residues" evidence="1">
    <location>
        <begin position="455"/>
        <end position="466"/>
    </location>
</feature>